<dbReference type="InterPro" id="IPR036236">
    <property type="entry name" value="Znf_C2H2_sf"/>
</dbReference>
<dbReference type="InterPro" id="IPR003604">
    <property type="entry name" value="Matrin/U1-like-C_Znf_C2H2"/>
</dbReference>
<dbReference type="SMART" id="SM00451">
    <property type="entry name" value="ZnF_U1"/>
    <property type="match status" value="2"/>
</dbReference>
<dbReference type="SUPFAM" id="SSF57667">
    <property type="entry name" value="beta-beta-alpha zinc fingers"/>
    <property type="match status" value="2"/>
</dbReference>
<feature type="domain" description="U1-type" evidence="2">
    <location>
        <begin position="83"/>
        <end position="117"/>
    </location>
</feature>
<dbReference type="Pfam" id="PF12874">
    <property type="entry name" value="zf-met"/>
    <property type="match status" value="2"/>
</dbReference>
<evidence type="ECO:0000256" key="1">
    <source>
        <dbReference type="SAM" id="MobiDB-lite"/>
    </source>
</evidence>
<evidence type="ECO:0000313" key="4">
    <source>
        <dbReference type="WBParaSite" id="ACRNAN_Path_1291.g5052.t1"/>
    </source>
</evidence>
<feature type="domain" description="U1-type" evidence="2">
    <location>
        <begin position="231"/>
        <end position="265"/>
    </location>
</feature>
<dbReference type="PANTHER" id="PTHR45762:SF3">
    <property type="entry name" value="ZINC-FINGER PROTEIN AT 72D, ISOFORM B"/>
    <property type="match status" value="1"/>
</dbReference>
<accession>A0A914BYU4</accession>
<dbReference type="WBParaSite" id="ACRNAN_Path_1291.g5052.t1">
    <property type="protein sequence ID" value="ACRNAN_Path_1291.g5052.t1"/>
    <property type="gene ID" value="ACRNAN_Path_1291.g5052"/>
</dbReference>
<dbReference type="GO" id="GO:0003676">
    <property type="term" value="F:nucleic acid binding"/>
    <property type="evidence" value="ECO:0007669"/>
    <property type="project" value="InterPro"/>
</dbReference>
<protein>
    <submittedName>
        <fullName evidence="4">U1-type domain-containing protein</fullName>
    </submittedName>
</protein>
<name>A0A914BYU4_9BILA</name>
<keyword evidence="3" id="KW-1185">Reference proteome</keyword>
<dbReference type="PANTHER" id="PTHR45762">
    <property type="entry name" value="ZINC FINGER RNA-BINDING PROTEIN"/>
    <property type="match status" value="1"/>
</dbReference>
<proteinExistence type="predicted"/>
<dbReference type="Gene3D" id="3.30.160.60">
    <property type="entry name" value="Classic Zinc Finger"/>
    <property type="match status" value="2"/>
</dbReference>
<sequence>MDPYSWSTMDPNSMQAGGHGMPGGMPGLPTAYGSVGYSYGYGMPMMGVPQAGTFPKKFGNGVARGGGVVKKEWPKKKKLGPPAEKMTCSICNITCTGEQPWQKHLEGKQHKRNEVKAMKSGGVVPPTTDTTPAGEVIGTQATPIKVVGNVGTPATQPQKAKKNPKQIQFVKPGETPSLLGQSFTTESANLDANAAAQPVEGAQAVPQESADSQEAVTTANLNPVPVPESGKHALKCEVCNVIVNGEQPWQAHVNGAKHKKKVEEVTNPGKIRSGGGGGFRGFRGGGRPSRGGGGGRGGFGGGRGGRGRGGAIAGGQPYPPPGGPIAGGQPYPPPGGPVAGGQPYPQPGPMNFFNYMST</sequence>
<organism evidence="3 4">
    <name type="scientific">Acrobeloides nanus</name>
    <dbReference type="NCBI Taxonomy" id="290746"/>
    <lineage>
        <taxon>Eukaryota</taxon>
        <taxon>Metazoa</taxon>
        <taxon>Ecdysozoa</taxon>
        <taxon>Nematoda</taxon>
        <taxon>Chromadorea</taxon>
        <taxon>Rhabditida</taxon>
        <taxon>Tylenchina</taxon>
        <taxon>Cephalobomorpha</taxon>
        <taxon>Cephaloboidea</taxon>
        <taxon>Cephalobidae</taxon>
        <taxon>Acrobeloides</taxon>
    </lineage>
</organism>
<reference evidence="4" key="1">
    <citation type="submission" date="2022-11" db="UniProtKB">
        <authorList>
            <consortium name="WormBaseParasite"/>
        </authorList>
    </citation>
    <scope>IDENTIFICATION</scope>
</reference>
<dbReference type="GO" id="GO:0008270">
    <property type="term" value="F:zinc ion binding"/>
    <property type="evidence" value="ECO:0007669"/>
    <property type="project" value="InterPro"/>
</dbReference>
<feature type="compositionally biased region" description="Gly residues" evidence="1">
    <location>
        <begin position="272"/>
        <end position="313"/>
    </location>
</feature>
<dbReference type="InterPro" id="IPR013087">
    <property type="entry name" value="Znf_C2H2_type"/>
</dbReference>
<evidence type="ECO:0000313" key="3">
    <source>
        <dbReference type="Proteomes" id="UP000887540"/>
    </source>
</evidence>
<feature type="region of interest" description="Disordered" evidence="1">
    <location>
        <begin position="267"/>
        <end position="346"/>
    </location>
</feature>
<dbReference type="Proteomes" id="UP000887540">
    <property type="component" value="Unplaced"/>
</dbReference>
<dbReference type="AlphaFoldDB" id="A0A914BYU4"/>
<evidence type="ECO:0000259" key="2">
    <source>
        <dbReference type="SMART" id="SM00451"/>
    </source>
</evidence>